<dbReference type="Proteomes" id="UP000683925">
    <property type="component" value="Unassembled WGS sequence"/>
</dbReference>
<reference evidence="1" key="1">
    <citation type="submission" date="2021-01" db="EMBL/GenBank/DDBJ databases">
        <authorList>
            <consortium name="Genoscope - CEA"/>
            <person name="William W."/>
        </authorList>
    </citation>
    <scope>NUCLEOTIDE SEQUENCE</scope>
</reference>
<organism evidence="1 2">
    <name type="scientific">Paramecium octaurelia</name>
    <dbReference type="NCBI Taxonomy" id="43137"/>
    <lineage>
        <taxon>Eukaryota</taxon>
        <taxon>Sar</taxon>
        <taxon>Alveolata</taxon>
        <taxon>Ciliophora</taxon>
        <taxon>Intramacronucleata</taxon>
        <taxon>Oligohymenophorea</taxon>
        <taxon>Peniculida</taxon>
        <taxon>Parameciidae</taxon>
        <taxon>Paramecium</taxon>
    </lineage>
</organism>
<comment type="caution">
    <text evidence="1">The sequence shown here is derived from an EMBL/GenBank/DDBJ whole genome shotgun (WGS) entry which is preliminary data.</text>
</comment>
<dbReference type="OMA" id="IENEFFH"/>
<dbReference type="OrthoDB" id="309443at2759"/>
<gene>
    <name evidence="1" type="ORF">POCTA_138.1.T1390149</name>
</gene>
<accession>A0A8S1XZV4</accession>
<protein>
    <submittedName>
        <fullName evidence="1">Uncharacterized protein</fullName>
    </submittedName>
</protein>
<evidence type="ECO:0000313" key="1">
    <source>
        <dbReference type="EMBL" id="CAD8206996.1"/>
    </source>
</evidence>
<dbReference type="EMBL" id="CAJJDP010000140">
    <property type="protein sequence ID" value="CAD8206996.1"/>
    <property type="molecule type" value="Genomic_DNA"/>
</dbReference>
<evidence type="ECO:0000313" key="2">
    <source>
        <dbReference type="Proteomes" id="UP000683925"/>
    </source>
</evidence>
<name>A0A8S1XZV4_PAROT</name>
<dbReference type="AlphaFoldDB" id="A0A8S1XZV4"/>
<keyword evidence="2" id="KW-1185">Reference proteome</keyword>
<sequence>MNAMTYQTQQYYSYKDLKSLQEILKIDSIGFFNIYEDEQIIEYQIDRSKCLRLSDLILMINQEFFIISLGQLLGVFLDILRKVISQKIQHNIDHSYLDDNRIWLVFQDPNQCISFEYQTIEYEITFTGYQCELYEEGSETKIPAEQKVQRIIKDILINLKNNNNFINSSERDRILEYIYDPIIQECDKMNIQNTQNLILDILNEFNFNSEEQTITLDKIKIIYDKTNLYLTHINFKKFIENLKGERPFILETFLFYKLKYFQYNQNRIENEFFHSDNNKEIEKGLQTLKSFYEKYQCSFEKNIESIIQTQFENILKEQMENYKFMISEQEKQELITSILNRILNMKLNRYFYNSPHYFLKAQTKQILEYQLNSLSKYSQLITTEEVELLIHQKNYELIQQII</sequence>
<proteinExistence type="predicted"/>